<gene>
    <name evidence="1" type="ORF">BSZ18_23920</name>
</gene>
<organism evidence="1 2">
    <name type="scientific">Bradyrhizobium canariense</name>
    <dbReference type="NCBI Taxonomy" id="255045"/>
    <lineage>
        <taxon>Bacteria</taxon>
        <taxon>Pseudomonadati</taxon>
        <taxon>Pseudomonadota</taxon>
        <taxon>Alphaproteobacteria</taxon>
        <taxon>Hyphomicrobiales</taxon>
        <taxon>Nitrobacteraceae</taxon>
        <taxon>Bradyrhizobium</taxon>
    </lineage>
</organism>
<name>A0A1X3GMG4_9BRAD</name>
<evidence type="ECO:0000313" key="1">
    <source>
        <dbReference type="EMBL" id="OSJ06184.1"/>
    </source>
</evidence>
<evidence type="ECO:0008006" key="3">
    <source>
        <dbReference type="Google" id="ProtNLM"/>
    </source>
</evidence>
<protein>
    <recommendedName>
        <fullName evidence="3">Alpha/beta hydrolase</fullName>
    </recommendedName>
</protein>
<reference evidence="1 2" key="1">
    <citation type="submission" date="2017-03" db="EMBL/GenBank/DDBJ databases">
        <title>Whole genome sequences of fourteen strains of Bradyrhizobium canariense and one strain of Bradyrhizobium japonicum isolated from Lupinus (Papilionoideae: Genisteae) species in Algeria.</title>
        <authorList>
            <person name="Crovadore J."/>
            <person name="Chekireb D."/>
            <person name="Brachmann A."/>
            <person name="Chablais R."/>
            <person name="Cochard B."/>
            <person name="Lefort F."/>
        </authorList>
    </citation>
    <scope>NUCLEOTIDE SEQUENCE [LARGE SCALE GENOMIC DNA]</scope>
    <source>
        <strain evidence="1 2">UBMA195</strain>
    </source>
</reference>
<dbReference type="EMBL" id="NAFI01000180">
    <property type="protein sequence ID" value="OSJ06184.1"/>
    <property type="molecule type" value="Genomic_DNA"/>
</dbReference>
<dbReference type="Gene3D" id="3.40.50.1820">
    <property type="entry name" value="alpha/beta hydrolase"/>
    <property type="match status" value="1"/>
</dbReference>
<accession>A0A1X3GMG4</accession>
<dbReference type="SUPFAM" id="SSF53474">
    <property type="entry name" value="alpha/beta-Hydrolases"/>
    <property type="match status" value="1"/>
</dbReference>
<proteinExistence type="predicted"/>
<dbReference type="Proteomes" id="UP000193553">
    <property type="component" value="Unassembled WGS sequence"/>
</dbReference>
<dbReference type="InterPro" id="IPR029058">
    <property type="entry name" value="AB_hydrolase_fold"/>
</dbReference>
<comment type="caution">
    <text evidence="1">The sequence shown here is derived from an EMBL/GenBank/DDBJ whole genome shotgun (WGS) entry which is preliminary data.</text>
</comment>
<evidence type="ECO:0000313" key="2">
    <source>
        <dbReference type="Proteomes" id="UP000193553"/>
    </source>
</evidence>
<sequence>MAKLEAVISNFGSLEQRVRRVEISSWDEQKLPAYYVSGGGPDLCTAAVICISGEDETGAMLLGRLLPVIASRSMAALILAFDDISASRHGQSEILSSCLDYLSAHPEVDASRIGIYGEGLSAALATDLALADRRLGAAVCDGGLWNWTRTQASISWITGTSHLSDDHLASAHRMRLARRLKCPALVVAGGRSIVSVVEAIKLESDCAAASIDLKVLMPQLAPVSDGEFENFAAYDEGIFAWLEHKLAPTSAS</sequence>
<dbReference type="AlphaFoldDB" id="A0A1X3GMG4"/>